<sequence length="81" mass="9123">MKINSNYLDIDLPVGLAKIANGRDLISTHETAFAFGIVPQTLRKHLCTKGSFHGVKPIKIGERWHFSVRDLALLMRGELHK</sequence>
<protein>
    <recommendedName>
        <fullName evidence="3">DNA-binding protein</fullName>
    </recommendedName>
</protein>
<evidence type="ECO:0000313" key="1">
    <source>
        <dbReference type="EMBL" id="QKM64649.1"/>
    </source>
</evidence>
<accession>A0A6M9PVB7</accession>
<organism evidence="1 2">
    <name type="scientific">Polynucleobacter tropicus</name>
    <dbReference type="NCBI Taxonomy" id="1743174"/>
    <lineage>
        <taxon>Bacteria</taxon>
        <taxon>Pseudomonadati</taxon>
        <taxon>Pseudomonadota</taxon>
        <taxon>Betaproteobacteria</taxon>
        <taxon>Burkholderiales</taxon>
        <taxon>Burkholderiaceae</taxon>
        <taxon>Polynucleobacter</taxon>
    </lineage>
</organism>
<dbReference type="Proteomes" id="UP000503312">
    <property type="component" value="Chromosome"/>
</dbReference>
<keyword evidence="2" id="KW-1185">Reference proteome</keyword>
<dbReference type="EMBL" id="CP028942">
    <property type="protein sequence ID" value="QKM64649.1"/>
    <property type="molecule type" value="Genomic_DNA"/>
</dbReference>
<gene>
    <name evidence="1" type="ORF">DCO17_05005</name>
</gene>
<dbReference type="RefSeq" id="WP_173955689.1">
    <property type="nucleotide sequence ID" value="NZ_CP028942.1"/>
</dbReference>
<evidence type="ECO:0008006" key="3">
    <source>
        <dbReference type="Google" id="ProtNLM"/>
    </source>
</evidence>
<dbReference type="AlphaFoldDB" id="A0A6M9PVB7"/>
<name>A0A6M9PVB7_9BURK</name>
<dbReference type="KEGG" id="ptrp:DCO17_05005"/>
<proteinExistence type="predicted"/>
<reference evidence="1 2" key="1">
    <citation type="submission" date="2018-04" db="EMBL/GenBank/DDBJ databases">
        <title>Polynucleobacter sp. UH21B genome.</title>
        <authorList>
            <person name="Hahn M.W."/>
        </authorList>
    </citation>
    <scope>NUCLEOTIDE SEQUENCE [LARGE SCALE GENOMIC DNA]</scope>
    <source>
        <strain evidence="1 2">MWH-UH21B</strain>
    </source>
</reference>
<evidence type="ECO:0000313" key="2">
    <source>
        <dbReference type="Proteomes" id="UP000503312"/>
    </source>
</evidence>